<dbReference type="PANTHER" id="PTHR46118">
    <property type="entry name" value="PROTEIN ABHD11"/>
    <property type="match status" value="1"/>
</dbReference>
<dbReference type="AlphaFoldDB" id="A0A5B8FH21"/>
<organism evidence="3 4">
    <name type="scientific">Paroceanicella profunda</name>
    <dbReference type="NCBI Taxonomy" id="2579971"/>
    <lineage>
        <taxon>Bacteria</taxon>
        <taxon>Pseudomonadati</taxon>
        <taxon>Pseudomonadota</taxon>
        <taxon>Alphaproteobacteria</taxon>
        <taxon>Rhodobacterales</taxon>
        <taxon>Paracoccaceae</taxon>
        <taxon>Paroceanicella</taxon>
    </lineage>
</organism>
<sequence length="259" mass="27581">MTLLNHDIYPAAGAEAGPPLVIAHGLFGSARNWRAIARKLSATRRVVAVDMRNHADSFHAPGHSYDDMAGDLEAVIGAVCGGTADLLGHSMGGKAAMVLALRNGGMLRKLVIADIAPVSYTHSHAQFIAAMQAVDLSTVTARSDADAQLAARVRDPSMRAFLIQSLAITPEGAHWKLNLDALDAVMEEVIAWPGETGVFDKPVLFLTGARSDYVKPEDHAAIRALFPSAAFESLDGAGHWLHAEKPKEFIAAVDAFLSR</sequence>
<dbReference type="Pfam" id="PF12697">
    <property type="entry name" value="Abhydrolase_6"/>
    <property type="match status" value="1"/>
</dbReference>
<reference evidence="3 4" key="1">
    <citation type="submission" date="2019-06" db="EMBL/GenBank/DDBJ databases">
        <title>Genome sequence of Rhodobacteraceae bacterium D4M1.</title>
        <authorList>
            <person name="Cao J."/>
        </authorList>
    </citation>
    <scope>NUCLEOTIDE SEQUENCE [LARGE SCALE GENOMIC DNA]</scope>
    <source>
        <strain evidence="3 4">D4M1</strain>
    </source>
</reference>
<dbReference type="OrthoDB" id="9808398at2"/>
<evidence type="ECO:0000256" key="1">
    <source>
        <dbReference type="ARBA" id="ARBA00022801"/>
    </source>
</evidence>
<accession>A0A5B8FH21</accession>
<proteinExistence type="predicted"/>
<dbReference type="KEGG" id="ppru:FDP22_09055"/>
<dbReference type="GO" id="GO:0052689">
    <property type="term" value="F:carboxylic ester hydrolase activity"/>
    <property type="evidence" value="ECO:0007669"/>
    <property type="project" value="TreeGrafter"/>
</dbReference>
<dbReference type="SUPFAM" id="SSF53474">
    <property type="entry name" value="alpha/beta-Hydrolases"/>
    <property type="match status" value="1"/>
</dbReference>
<feature type="domain" description="AB hydrolase-1" evidence="2">
    <location>
        <begin position="20"/>
        <end position="252"/>
    </location>
</feature>
<evidence type="ECO:0000313" key="3">
    <source>
        <dbReference type="EMBL" id="QDL91911.1"/>
    </source>
</evidence>
<dbReference type="InterPro" id="IPR029058">
    <property type="entry name" value="AB_hydrolase_fold"/>
</dbReference>
<keyword evidence="4" id="KW-1185">Reference proteome</keyword>
<gene>
    <name evidence="3" type="ORF">FDP22_09055</name>
</gene>
<dbReference type="Gene3D" id="3.40.50.1820">
    <property type="entry name" value="alpha/beta hydrolase"/>
    <property type="match status" value="1"/>
</dbReference>
<dbReference type="PANTHER" id="PTHR46118:SF4">
    <property type="entry name" value="PROTEIN ABHD11"/>
    <property type="match status" value="1"/>
</dbReference>
<dbReference type="Proteomes" id="UP000305888">
    <property type="component" value="Chromosome"/>
</dbReference>
<evidence type="ECO:0000259" key="2">
    <source>
        <dbReference type="Pfam" id="PF12697"/>
    </source>
</evidence>
<dbReference type="EMBL" id="CP040818">
    <property type="protein sequence ID" value="QDL91911.1"/>
    <property type="molecule type" value="Genomic_DNA"/>
</dbReference>
<evidence type="ECO:0000313" key="4">
    <source>
        <dbReference type="Proteomes" id="UP000305888"/>
    </source>
</evidence>
<keyword evidence="1 3" id="KW-0378">Hydrolase</keyword>
<name>A0A5B8FH21_9RHOB</name>
<dbReference type="InterPro" id="IPR000073">
    <property type="entry name" value="AB_hydrolase_1"/>
</dbReference>
<protein>
    <submittedName>
        <fullName evidence="3">Alpha/beta fold hydrolase</fullName>
    </submittedName>
</protein>